<feature type="binding site" evidence="3">
    <location>
        <position position="425"/>
    </location>
    <ligand>
        <name>Mn(2+)</name>
        <dbReference type="ChEBI" id="CHEBI:29035"/>
    </ligand>
</feature>
<keyword evidence="3" id="KW-0170">Cobalt</keyword>
<protein>
    <recommendedName>
        <fullName evidence="4">Phospho-2-dehydro-3-deoxyheptonate aldolase</fullName>
        <ecNumber evidence="4">2.5.1.54</ecNumber>
    </recommendedName>
</protein>
<sequence>MSERWTPTSWRRLPIQQVPDYPDAAALEAVERQLASFPPLVFAGEARKLKASLAKVAAGEAFLLQGGDCAESFDEHSADNIRDFFRVFLQMALVLTFAGGSPVVKVGRIAGQFAKPRSSPTETSGGVALPSYRGDIVNGLGFTEEERVPSPQRQLEAYRQSAATLNLLRAFATGGYANLENAHRWMLGFVKDSPQSSAYADLAQRMTETLDFMQAIGINPETHQEVRQTDFYTSHEALLLGYEQALTRVDSTSGDWYATSGHMLWIGDRTRQADHAHIEYARGIRNPVGLKCGPSLKPDDLIRLVDLLNPTNEAGRLTLICRFGADKVGDHLPGLIRAVEREGRKVVWSCDPMHGNTVTANGYKTRPFDRVMKEIQGFFDVHRAEGTHAGGIHLEMTGKNVTECTGGARALTAEDLQDRYHTYCDPRLNAEQALEVAFLTADLVKRERKDKERPRIEAAE</sequence>
<gene>
    <name evidence="5" type="ORF">EOE48_03355</name>
</gene>
<dbReference type="OrthoDB" id="9766852at2"/>
<dbReference type="NCBIfam" id="TIGR01358">
    <property type="entry name" value="DAHP_synth_II"/>
    <property type="match status" value="1"/>
</dbReference>
<comment type="catalytic activity">
    <reaction evidence="4">
        <text>D-erythrose 4-phosphate + phosphoenolpyruvate + H2O = 7-phospho-2-dehydro-3-deoxy-D-arabino-heptonate + phosphate</text>
        <dbReference type="Rhea" id="RHEA:14717"/>
        <dbReference type="ChEBI" id="CHEBI:15377"/>
        <dbReference type="ChEBI" id="CHEBI:16897"/>
        <dbReference type="ChEBI" id="CHEBI:43474"/>
        <dbReference type="ChEBI" id="CHEBI:58394"/>
        <dbReference type="ChEBI" id="CHEBI:58702"/>
        <dbReference type="EC" id="2.5.1.54"/>
    </reaction>
</comment>
<dbReference type="AlphaFoldDB" id="A0A437PFV3"/>
<proteinExistence type="inferred from homology"/>
<keyword evidence="6" id="KW-1185">Reference proteome</keyword>
<dbReference type="SUPFAM" id="SSF51569">
    <property type="entry name" value="Aldolase"/>
    <property type="match status" value="1"/>
</dbReference>
<dbReference type="Gene3D" id="3.20.20.70">
    <property type="entry name" value="Aldolase class I"/>
    <property type="match status" value="1"/>
</dbReference>
<name>A0A437PFV3_9HYPH</name>
<feature type="binding site" evidence="3">
    <location>
        <position position="108"/>
    </location>
    <ligand>
        <name>phosphoenolpyruvate</name>
        <dbReference type="ChEBI" id="CHEBI:58702"/>
    </ligand>
</feature>
<reference evidence="5 6" key="1">
    <citation type="submission" date="2019-01" db="EMBL/GenBank/DDBJ databases">
        <authorList>
            <person name="Chen W.-M."/>
        </authorList>
    </citation>
    <scope>NUCLEOTIDE SEQUENCE [LARGE SCALE GENOMIC DNA]</scope>
    <source>
        <strain evidence="5 6">TER-1</strain>
    </source>
</reference>
<evidence type="ECO:0000256" key="1">
    <source>
        <dbReference type="ARBA" id="ARBA00008911"/>
    </source>
</evidence>
<dbReference type="GO" id="GO:0003849">
    <property type="term" value="F:3-deoxy-7-phosphoheptulonate synthase activity"/>
    <property type="evidence" value="ECO:0007669"/>
    <property type="project" value="UniProtKB-EC"/>
</dbReference>
<dbReference type="EMBL" id="SACP01000002">
    <property type="protein sequence ID" value="RVU21147.1"/>
    <property type="molecule type" value="Genomic_DNA"/>
</dbReference>
<comment type="similarity">
    <text evidence="1 4">Belongs to the class-II DAHP synthase family.</text>
</comment>
<organism evidence="5 6">
    <name type="scientific">Methylobacterium oryzihabitans</name>
    <dbReference type="NCBI Taxonomy" id="2499852"/>
    <lineage>
        <taxon>Bacteria</taxon>
        <taxon>Pseudomonadati</taxon>
        <taxon>Pseudomonadota</taxon>
        <taxon>Alphaproteobacteria</taxon>
        <taxon>Hyphomicrobiales</taxon>
        <taxon>Methylobacteriaceae</taxon>
        <taxon>Methylobacterium</taxon>
    </lineage>
</organism>
<comment type="cofactor">
    <cofactor evidence="3">
        <name>Mn(2+)</name>
        <dbReference type="ChEBI" id="CHEBI:29035"/>
    </cofactor>
    <cofactor evidence="3">
        <name>Co(2+)</name>
        <dbReference type="ChEBI" id="CHEBI:48828"/>
    </cofactor>
    <cofactor evidence="3">
        <name>Cd(2+)</name>
        <dbReference type="ChEBI" id="CHEBI:48775"/>
    </cofactor>
    <text evidence="3">Binds 1 divalent cation per subunit. The enzyme is active with manganese, cobalt or cadmium ions.</text>
</comment>
<keyword evidence="3" id="KW-0104">Cadmium</keyword>
<keyword evidence="3" id="KW-0464">Manganese</keyword>
<evidence type="ECO:0000256" key="2">
    <source>
        <dbReference type="ARBA" id="ARBA00022679"/>
    </source>
</evidence>
<feature type="binding site" evidence="3">
    <location>
        <position position="322"/>
    </location>
    <ligand>
        <name>phosphoenolpyruvate</name>
        <dbReference type="ChEBI" id="CHEBI:58702"/>
    </ligand>
</feature>
<feature type="binding site" evidence="3">
    <location>
        <position position="69"/>
    </location>
    <ligand>
        <name>Mn(2+)</name>
        <dbReference type="ChEBI" id="CHEBI:29035"/>
    </ligand>
</feature>
<evidence type="ECO:0000313" key="6">
    <source>
        <dbReference type="Proteomes" id="UP000286997"/>
    </source>
</evidence>
<dbReference type="Pfam" id="PF01474">
    <property type="entry name" value="DAHP_synth_2"/>
    <property type="match status" value="1"/>
</dbReference>
<dbReference type="Proteomes" id="UP000286997">
    <property type="component" value="Unassembled WGS sequence"/>
</dbReference>
<dbReference type="GO" id="GO:0009073">
    <property type="term" value="P:aromatic amino acid family biosynthetic process"/>
    <property type="evidence" value="ECO:0007669"/>
    <property type="project" value="InterPro"/>
</dbReference>
<accession>A0A437PFV3</accession>
<evidence type="ECO:0000256" key="3">
    <source>
        <dbReference type="PIRSR" id="PIRSR602480-1"/>
    </source>
</evidence>
<feature type="binding site" evidence="3">
    <location>
        <position position="354"/>
    </location>
    <ligand>
        <name>Mn(2+)</name>
        <dbReference type="ChEBI" id="CHEBI:29035"/>
    </ligand>
</feature>
<evidence type="ECO:0000256" key="4">
    <source>
        <dbReference type="RuleBase" id="RU363071"/>
    </source>
</evidence>
<keyword evidence="2 4" id="KW-0808">Transferase</keyword>
<dbReference type="InterPro" id="IPR002480">
    <property type="entry name" value="DAHP_synth_2"/>
</dbReference>
<dbReference type="RefSeq" id="WP_127727366.1">
    <property type="nucleotide sequence ID" value="NZ_SACP01000002.1"/>
</dbReference>
<feature type="binding site" evidence="3">
    <location>
        <position position="291"/>
    </location>
    <ligand>
        <name>phosphoenolpyruvate</name>
        <dbReference type="ChEBI" id="CHEBI:58702"/>
    </ligand>
</feature>
<dbReference type="InterPro" id="IPR013785">
    <property type="entry name" value="Aldolase_TIM"/>
</dbReference>
<dbReference type="PANTHER" id="PTHR21337:SF0">
    <property type="entry name" value="PHOSPHO-2-DEHYDRO-3-DEOXYHEPTONATE ALDOLASE"/>
    <property type="match status" value="1"/>
</dbReference>
<dbReference type="PANTHER" id="PTHR21337">
    <property type="entry name" value="PHOSPHO-2-DEHYDRO-3-DEOXYHEPTONATE ALDOLASE 1, 2"/>
    <property type="match status" value="1"/>
</dbReference>
<evidence type="ECO:0000313" key="5">
    <source>
        <dbReference type="EMBL" id="RVU21147.1"/>
    </source>
</evidence>
<feature type="binding site" evidence="3">
    <location>
        <position position="395"/>
    </location>
    <ligand>
        <name>Mn(2+)</name>
        <dbReference type="ChEBI" id="CHEBI:29035"/>
    </ligand>
</feature>
<comment type="caution">
    <text evidence="5">The sequence shown here is derived from an EMBL/GenBank/DDBJ whole genome shotgun (WGS) entry which is preliminary data.</text>
</comment>
<dbReference type="EC" id="2.5.1.54" evidence="4"/>